<sequence>MTPRPVHLGLPLIDPEPVRGCKECARLAREREEARTVGDAARVSDCNVCIRRHPHEAPVPQ</sequence>
<evidence type="ECO:0000313" key="2">
    <source>
        <dbReference type="Proteomes" id="UP000617743"/>
    </source>
</evidence>
<organism evidence="1 2">
    <name type="scientific">Streptomyces lomondensis</name>
    <dbReference type="NCBI Taxonomy" id="68229"/>
    <lineage>
        <taxon>Bacteria</taxon>
        <taxon>Bacillati</taxon>
        <taxon>Actinomycetota</taxon>
        <taxon>Actinomycetes</taxon>
        <taxon>Kitasatosporales</taxon>
        <taxon>Streptomycetaceae</taxon>
        <taxon>Streptomyces</taxon>
    </lineage>
</organism>
<dbReference type="RefSeq" id="WP_190053683.1">
    <property type="nucleotide sequence ID" value="NZ_BMWC01000011.1"/>
</dbReference>
<name>A0ABQ2XML4_9ACTN</name>
<accession>A0ABQ2XML4</accession>
<keyword evidence="2" id="KW-1185">Reference proteome</keyword>
<proteinExistence type="predicted"/>
<dbReference type="Proteomes" id="UP000617743">
    <property type="component" value="Unassembled WGS sequence"/>
</dbReference>
<evidence type="ECO:0000313" key="1">
    <source>
        <dbReference type="EMBL" id="GGX24085.1"/>
    </source>
</evidence>
<dbReference type="EMBL" id="BMWC01000011">
    <property type="protein sequence ID" value="GGX24085.1"/>
    <property type="molecule type" value="Genomic_DNA"/>
</dbReference>
<comment type="caution">
    <text evidence="1">The sequence shown here is derived from an EMBL/GenBank/DDBJ whole genome shotgun (WGS) entry which is preliminary data.</text>
</comment>
<reference evidence="2" key="1">
    <citation type="journal article" date="2019" name="Int. J. Syst. Evol. Microbiol.">
        <title>The Global Catalogue of Microorganisms (GCM) 10K type strain sequencing project: providing services to taxonomists for standard genome sequencing and annotation.</title>
        <authorList>
            <consortium name="The Broad Institute Genomics Platform"/>
            <consortium name="The Broad Institute Genome Sequencing Center for Infectious Disease"/>
            <person name="Wu L."/>
            <person name="Ma J."/>
        </authorList>
    </citation>
    <scope>NUCLEOTIDE SEQUENCE [LARGE SCALE GENOMIC DNA]</scope>
    <source>
        <strain evidence="2">JCM 4866</strain>
    </source>
</reference>
<gene>
    <name evidence="1" type="ORF">GCM10010383_63010</name>
</gene>
<protein>
    <submittedName>
        <fullName evidence="1">Uncharacterized protein</fullName>
    </submittedName>
</protein>